<comment type="caution">
    <text evidence="5">The sequence shown here is derived from an EMBL/GenBank/DDBJ whole genome shotgun (WGS) entry which is preliminary data.</text>
</comment>
<dbReference type="OrthoDB" id="376826at2759"/>
<dbReference type="GO" id="GO:0005811">
    <property type="term" value="C:lipid droplet"/>
    <property type="evidence" value="ECO:0007669"/>
    <property type="project" value="UniProtKB-SubCell"/>
</dbReference>
<gene>
    <name evidence="5" type="ORF">HPB48_016169</name>
</gene>
<keyword evidence="3" id="KW-0551">Lipid droplet</keyword>
<dbReference type="GO" id="GO:0005829">
    <property type="term" value="C:cytosol"/>
    <property type="evidence" value="ECO:0007669"/>
    <property type="project" value="TreeGrafter"/>
</dbReference>
<comment type="subcellular location">
    <subcellularLocation>
        <location evidence="1">Lipid droplet</location>
    </subcellularLocation>
</comment>
<protein>
    <recommendedName>
        <fullName evidence="7">Perilipin</fullName>
    </recommendedName>
</protein>
<name>A0A9J6G646_HAELO</name>
<evidence type="ECO:0008006" key="7">
    <source>
        <dbReference type="Google" id="ProtNLM"/>
    </source>
</evidence>
<evidence type="ECO:0000313" key="6">
    <source>
        <dbReference type="Proteomes" id="UP000821853"/>
    </source>
</evidence>
<evidence type="ECO:0000256" key="4">
    <source>
        <dbReference type="PIRNR" id="PIRNR036881"/>
    </source>
</evidence>
<dbReference type="GO" id="GO:0010890">
    <property type="term" value="P:positive regulation of triglyceride storage"/>
    <property type="evidence" value="ECO:0007669"/>
    <property type="project" value="TreeGrafter"/>
</dbReference>
<reference evidence="5 6" key="1">
    <citation type="journal article" date="2020" name="Cell">
        <title>Large-Scale Comparative Analyses of Tick Genomes Elucidate Their Genetic Diversity and Vector Capacities.</title>
        <authorList>
            <consortium name="Tick Genome and Microbiome Consortium (TIGMIC)"/>
            <person name="Jia N."/>
            <person name="Wang J."/>
            <person name="Shi W."/>
            <person name="Du L."/>
            <person name="Sun Y."/>
            <person name="Zhan W."/>
            <person name="Jiang J.F."/>
            <person name="Wang Q."/>
            <person name="Zhang B."/>
            <person name="Ji P."/>
            <person name="Bell-Sakyi L."/>
            <person name="Cui X.M."/>
            <person name="Yuan T.T."/>
            <person name="Jiang B.G."/>
            <person name="Yang W.F."/>
            <person name="Lam T.T."/>
            <person name="Chang Q.C."/>
            <person name="Ding S.J."/>
            <person name="Wang X.J."/>
            <person name="Zhu J.G."/>
            <person name="Ruan X.D."/>
            <person name="Zhao L."/>
            <person name="Wei J.T."/>
            <person name="Ye R.Z."/>
            <person name="Que T.C."/>
            <person name="Du C.H."/>
            <person name="Zhou Y.H."/>
            <person name="Cheng J.X."/>
            <person name="Dai P.F."/>
            <person name="Guo W.B."/>
            <person name="Han X.H."/>
            <person name="Huang E.J."/>
            <person name="Li L.F."/>
            <person name="Wei W."/>
            <person name="Gao Y.C."/>
            <person name="Liu J.Z."/>
            <person name="Shao H.Z."/>
            <person name="Wang X."/>
            <person name="Wang C.C."/>
            <person name="Yang T.C."/>
            <person name="Huo Q.B."/>
            <person name="Li W."/>
            <person name="Chen H.Y."/>
            <person name="Chen S.E."/>
            <person name="Zhou L.G."/>
            <person name="Ni X.B."/>
            <person name="Tian J.H."/>
            <person name="Sheng Y."/>
            <person name="Liu T."/>
            <person name="Pan Y.S."/>
            <person name="Xia L.Y."/>
            <person name="Li J."/>
            <person name="Zhao F."/>
            <person name="Cao W.C."/>
        </authorList>
    </citation>
    <scope>NUCLEOTIDE SEQUENCE [LARGE SCALE GENOMIC DNA]</scope>
    <source>
        <strain evidence="5">HaeL-2018</strain>
    </source>
</reference>
<dbReference type="VEuPathDB" id="VectorBase:HLOH_056921"/>
<dbReference type="OMA" id="WKEKQAG"/>
<evidence type="ECO:0000313" key="5">
    <source>
        <dbReference type="EMBL" id="KAH9370741.1"/>
    </source>
</evidence>
<keyword evidence="6" id="KW-1185">Reference proteome</keyword>
<dbReference type="GO" id="GO:0019915">
    <property type="term" value="P:lipid storage"/>
    <property type="evidence" value="ECO:0007669"/>
    <property type="project" value="TreeGrafter"/>
</dbReference>
<dbReference type="Pfam" id="PF03036">
    <property type="entry name" value="Perilipin"/>
    <property type="match status" value="1"/>
</dbReference>
<dbReference type="InterPro" id="IPR004279">
    <property type="entry name" value="Perilipin"/>
</dbReference>
<dbReference type="AlphaFoldDB" id="A0A9J6G646"/>
<dbReference type="PANTHER" id="PTHR14024">
    <property type="entry name" value="PERILIPIN"/>
    <property type="match status" value="1"/>
</dbReference>
<dbReference type="Proteomes" id="UP000821853">
    <property type="component" value="Chromosome 3"/>
</dbReference>
<dbReference type="PIRSF" id="PIRSF036881">
    <property type="entry name" value="PAT"/>
    <property type="match status" value="1"/>
</dbReference>
<comment type="similarity">
    <text evidence="2 4">Belongs to the perilipin family.</text>
</comment>
<sequence>MPEAEAPPRPIVQSNFVTRLGELPAVTSLWETAAQSYARAKANPGLLAIAIETAERSAALAVATGKPVVEKLATPIGFVDSLACKGLDKLEEVYPDVKKNAPDQIVNDAVEYGLKKYGDVKDYGIAKVNGIKNVSAGTVHMVAHPVEAILQCQNQVLSYANHALAATEATLDQHIASLGIDVKKEGHMPEEQVALLSRLDSISRKATTCAARHAALQLSVLQRYAGDSVARFQAALQLIQSMKQSLASSNHSFQETLARMSLQSAWLQGLLSDPAEGTEAQAKNLQTTVLAMARGALGAATKALEQPAVLVRGMSSQLQESYSHLLHSTSDMLQMLTGVNNIGELTTVTLNNLHLQSIRLEYSLRLFTHQALDWLVGVPPSFSPLVLRGSLPLATMRLLSVSCKAELVMSSQRSHSRRSTSVAMLHCSFHRVISKL</sequence>
<accession>A0A9J6G646</accession>
<dbReference type="SUPFAM" id="SSF109775">
    <property type="entry name" value="Mannose-6-phosphate receptor binding protein 1 (Tip47), C-terminal domain"/>
    <property type="match status" value="1"/>
</dbReference>
<evidence type="ECO:0000256" key="3">
    <source>
        <dbReference type="ARBA" id="ARBA00022677"/>
    </source>
</evidence>
<dbReference type="PANTHER" id="PTHR14024:SF49">
    <property type="entry name" value="LIPID STORAGE DROPLETS SURFACE-BINDING PROTEIN 1"/>
    <property type="match status" value="1"/>
</dbReference>
<evidence type="ECO:0000256" key="1">
    <source>
        <dbReference type="ARBA" id="ARBA00004502"/>
    </source>
</evidence>
<proteinExistence type="inferred from homology"/>
<evidence type="ECO:0000256" key="2">
    <source>
        <dbReference type="ARBA" id="ARBA00006311"/>
    </source>
</evidence>
<organism evidence="5 6">
    <name type="scientific">Haemaphysalis longicornis</name>
    <name type="common">Bush tick</name>
    <dbReference type="NCBI Taxonomy" id="44386"/>
    <lineage>
        <taxon>Eukaryota</taxon>
        <taxon>Metazoa</taxon>
        <taxon>Ecdysozoa</taxon>
        <taxon>Arthropoda</taxon>
        <taxon>Chelicerata</taxon>
        <taxon>Arachnida</taxon>
        <taxon>Acari</taxon>
        <taxon>Parasitiformes</taxon>
        <taxon>Ixodida</taxon>
        <taxon>Ixodoidea</taxon>
        <taxon>Ixodidae</taxon>
        <taxon>Haemaphysalinae</taxon>
        <taxon>Haemaphysalis</taxon>
    </lineage>
</organism>
<dbReference type="EMBL" id="JABSTR010000005">
    <property type="protein sequence ID" value="KAH9370741.1"/>
    <property type="molecule type" value="Genomic_DNA"/>
</dbReference>